<dbReference type="Proteomes" id="UP000195105">
    <property type="component" value="Unassembled WGS sequence"/>
</dbReference>
<protein>
    <submittedName>
        <fullName evidence="3">Uncharacterized protein</fullName>
    </submittedName>
</protein>
<dbReference type="AlphaFoldDB" id="A0A243RLG0"/>
<evidence type="ECO:0000256" key="1">
    <source>
        <dbReference type="SAM" id="MobiDB-lite"/>
    </source>
</evidence>
<organism evidence="3 4">
    <name type="scientific">Streptomyces swartbergensis</name>
    <dbReference type="NCBI Taxonomy" id="487165"/>
    <lineage>
        <taxon>Bacteria</taxon>
        <taxon>Bacillati</taxon>
        <taxon>Actinomycetota</taxon>
        <taxon>Actinomycetes</taxon>
        <taxon>Kitasatosporales</taxon>
        <taxon>Streptomycetaceae</taxon>
        <taxon>Streptomyces</taxon>
    </lineage>
</organism>
<feature type="region of interest" description="Disordered" evidence="1">
    <location>
        <begin position="58"/>
        <end position="77"/>
    </location>
</feature>
<comment type="caution">
    <text evidence="3">The sequence shown here is derived from an EMBL/GenBank/DDBJ whole genome shotgun (WGS) entry which is preliminary data.</text>
</comment>
<proteinExistence type="predicted"/>
<keyword evidence="2" id="KW-0732">Signal</keyword>
<reference evidence="3 4" key="1">
    <citation type="submission" date="2017-05" db="EMBL/GenBank/DDBJ databases">
        <title>Biotechnological potential of actinobacteria isolated from South African environments.</title>
        <authorList>
            <person name="Le Roes-Hill M."/>
            <person name="Prins A."/>
            <person name="Durrell K.A."/>
        </authorList>
    </citation>
    <scope>NUCLEOTIDE SEQUENCE [LARGE SCALE GENOMIC DNA]</scope>
    <source>
        <strain evidence="3 4">HMC13</strain>
    </source>
</reference>
<evidence type="ECO:0000256" key="2">
    <source>
        <dbReference type="SAM" id="SignalP"/>
    </source>
</evidence>
<sequence>MVATAIAVALLVHLSLGSASAAGSIAVELDPNEEIIEIVDDDAAFTLVADLVKLAAAEDGDSAPGPKPEPQPVGPTDEEVDEVFANLNAAVGQLGWDLTQPAQRTKLDAEARKMRDNLAARGISKDERGGLSGADLNTLKANLDEIYATPTKCKGRCLASPGKKAARTLFITSLGILGTALTQVAAGKFRTDVFAVGTVLTVAASVATYLFTVLDDLRTAQADAIAARNRVVANQMLIVTAQFLADLVNDAQQTIADSTFGSARTSFSSVSSYMSALDADVRDLEAASTGGSDGDLRR</sequence>
<name>A0A243RLG0_9ACTN</name>
<feature type="chain" id="PRO_5012037758" evidence="2">
    <location>
        <begin position="22"/>
        <end position="298"/>
    </location>
</feature>
<feature type="signal peptide" evidence="2">
    <location>
        <begin position="1"/>
        <end position="21"/>
    </location>
</feature>
<evidence type="ECO:0000313" key="4">
    <source>
        <dbReference type="Proteomes" id="UP000195105"/>
    </source>
</evidence>
<gene>
    <name evidence="3" type="ORF">CA983_32855</name>
</gene>
<evidence type="ECO:0000313" key="3">
    <source>
        <dbReference type="EMBL" id="OUC95746.1"/>
    </source>
</evidence>
<keyword evidence="4" id="KW-1185">Reference proteome</keyword>
<accession>A0A243RLG0</accession>
<dbReference type="EMBL" id="NGFN01000289">
    <property type="protein sequence ID" value="OUC95746.1"/>
    <property type="molecule type" value="Genomic_DNA"/>
</dbReference>